<sequence>MNRISPLNPKLFITNMAFLIAVSVMPVCASERKPNVILILADDLGYADLGFQGSDRIKTPHLDRLASMGTRFSDGHVSASVCSPSRAGLMTGRYQQRFGHEGNSPRRPDGMDTAERTMGQALQSLGYRTAIFGKWHLGSEEKHYPTRRGFDVFWGLREGSRTYWYDEQKTDKPGSDKATEHNGTQVKFDGHLTDRLGDQTVKFIEECKDKPFFVYLSFTAPHGPLQSKPEDLQALGTDDNYLGLIYGMDRNIGKVLDSLHQHRLIDNTIIWFLSDNGGIGPTFSNYPLGGKKGFKFEGGHRVPFLLYWKNHVPAGKVYDQMVSSLDIYPTSLAAAGGSLDQPRPVDGVDLIPYVTGENTNTPHERLYFRKLECAAMRDGHWKLIRVDDYGFALYNLKDDIAERNDLSAQQPDRVSQMKGLLEAWEQDKMEPLWKEGERYKIMRYQYHTQRFKTGEIDPKLDSKSSKRNRNQTDRPSRQ</sequence>
<dbReference type="AlphaFoldDB" id="A0A5C5ZB01"/>
<accession>A0A5C5ZB01</accession>
<dbReference type="GO" id="GO:0004065">
    <property type="term" value="F:arylsulfatase activity"/>
    <property type="evidence" value="ECO:0007669"/>
    <property type="project" value="UniProtKB-EC"/>
</dbReference>
<dbReference type="CDD" id="cd16144">
    <property type="entry name" value="ARS_like"/>
    <property type="match status" value="1"/>
</dbReference>
<evidence type="ECO:0000313" key="8">
    <source>
        <dbReference type="Proteomes" id="UP000315010"/>
    </source>
</evidence>
<dbReference type="InterPro" id="IPR024607">
    <property type="entry name" value="Sulfatase_CS"/>
</dbReference>
<keyword evidence="3 7" id="KW-0378">Hydrolase</keyword>
<evidence type="ECO:0000259" key="6">
    <source>
        <dbReference type="Pfam" id="PF00884"/>
    </source>
</evidence>
<dbReference type="Gene3D" id="3.40.720.10">
    <property type="entry name" value="Alkaline Phosphatase, subunit A"/>
    <property type="match status" value="1"/>
</dbReference>
<feature type="region of interest" description="Disordered" evidence="5">
    <location>
        <begin position="454"/>
        <end position="478"/>
    </location>
</feature>
<dbReference type="SUPFAM" id="SSF53649">
    <property type="entry name" value="Alkaline phosphatase-like"/>
    <property type="match status" value="1"/>
</dbReference>
<dbReference type="Gene3D" id="3.30.1120.10">
    <property type="match status" value="1"/>
</dbReference>
<comment type="similarity">
    <text evidence="1">Belongs to the sulfatase family.</text>
</comment>
<protein>
    <submittedName>
        <fullName evidence="7">Arylsulfatase</fullName>
        <ecNumber evidence="7">3.1.6.1</ecNumber>
    </submittedName>
</protein>
<evidence type="ECO:0000256" key="1">
    <source>
        <dbReference type="ARBA" id="ARBA00008779"/>
    </source>
</evidence>
<dbReference type="Proteomes" id="UP000315010">
    <property type="component" value="Unassembled WGS sequence"/>
</dbReference>
<dbReference type="EMBL" id="SJPJ01000001">
    <property type="protein sequence ID" value="TWT84328.1"/>
    <property type="molecule type" value="Genomic_DNA"/>
</dbReference>
<keyword evidence="4" id="KW-0106">Calcium</keyword>
<reference evidence="7 8" key="1">
    <citation type="submission" date="2019-02" db="EMBL/GenBank/DDBJ databases">
        <title>Deep-cultivation of Planctomycetes and their phenomic and genomic characterization uncovers novel biology.</title>
        <authorList>
            <person name="Wiegand S."/>
            <person name="Jogler M."/>
            <person name="Boedeker C."/>
            <person name="Pinto D."/>
            <person name="Vollmers J."/>
            <person name="Rivas-Marin E."/>
            <person name="Kohn T."/>
            <person name="Peeters S.H."/>
            <person name="Heuer A."/>
            <person name="Rast P."/>
            <person name="Oberbeckmann S."/>
            <person name="Bunk B."/>
            <person name="Jeske O."/>
            <person name="Meyerdierks A."/>
            <person name="Storesund J.E."/>
            <person name="Kallscheuer N."/>
            <person name="Luecker S."/>
            <person name="Lage O.M."/>
            <person name="Pohl T."/>
            <person name="Merkel B.J."/>
            <person name="Hornburger P."/>
            <person name="Mueller R.-W."/>
            <person name="Bruemmer F."/>
            <person name="Labrenz M."/>
            <person name="Spormann A.M."/>
            <person name="Op Den Camp H."/>
            <person name="Overmann J."/>
            <person name="Amann R."/>
            <person name="Jetten M.S.M."/>
            <person name="Mascher T."/>
            <person name="Medema M.H."/>
            <person name="Devos D.P."/>
            <person name="Kaster A.-K."/>
            <person name="Ovreas L."/>
            <person name="Rohde M."/>
            <person name="Galperin M.Y."/>
            <person name="Jogler C."/>
        </authorList>
    </citation>
    <scope>NUCLEOTIDE SEQUENCE [LARGE SCALE GENOMIC DNA]</scope>
    <source>
        <strain evidence="7 8">CA13</strain>
    </source>
</reference>
<dbReference type="EC" id="3.1.6.1" evidence="7"/>
<feature type="domain" description="Sulfatase N-terminal" evidence="6">
    <location>
        <begin position="34"/>
        <end position="336"/>
    </location>
</feature>
<organism evidence="7 8">
    <name type="scientific">Novipirellula herctigrandis</name>
    <dbReference type="NCBI Taxonomy" id="2527986"/>
    <lineage>
        <taxon>Bacteria</taxon>
        <taxon>Pseudomonadati</taxon>
        <taxon>Planctomycetota</taxon>
        <taxon>Planctomycetia</taxon>
        <taxon>Pirellulales</taxon>
        <taxon>Pirellulaceae</taxon>
        <taxon>Novipirellula</taxon>
    </lineage>
</organism>
<evidence type="ECO:0000313" key="7">
    <source>
        <dbReference type="EMBL" id="TWT84328.1"/>
    </source>
</evidence>
<keyword evidence="2" id="KW-0479">Metal-binding</keyword>
<dbReference type="OrthoDB" id="9783154at2"/>
<dbReference type="InterPro" id="IPR017850">
    <property type="entry name" value="Alkaline_phosphatase_core_sf"/>
</dbReference>
<evidence type="ECO:0000256" key="5">
    <source>
        <dbReference type="SAM" id="MobiDB-lite"/>
    </source>
</evidence>
<proteinExistence type="inferred from homology"/>
<gene>
    <name evidence="7" type="primary">atsA_119</name>
    <name evidence="7" type="ORF">CA13_58050</name>
</gene>
<dbReference type="GO" id="GO:0046872">
    <property type="term" value="F:metal ion binding"/>
    <property type="evidence" value="ECO:0007669"/>
    <property type="project" value="UniProtKB-KW"/>
</dbReference>
<evidence type="ECO:0000256" key="4">
    <source>
        <dbReference type="ARBA" id="ARBA00022837"/>
    </source>
</evidence>
<dbReference type="RefSeq" id="WP_146401995.1">
    <property type="nucleotide sequence ID" value="NZ_SJPJ01000001.1"/>
</dbReference>
<name>A0A5C5ZB01_9BACT</name>
<keyword evidence="8" id="KW-1185">Reference proteome</keyword>
<comment type="caution">
    <text evidence="7">The sequence shown here is derived from an EMBL/GenBank/DDBJ whole genome shotgun (WGS) entry which is preliminary data.</text>
</comment>
<evidence type="ECO:0000256" key="3">
    <source>
        <dbReference type="ARBA" id="ARBA00022801"/>
    </source>
</evidence>
<dbReference type="InterPro" id="IPR000917">
    <property type="entry name" value="Sulfatase_N"/>
</dbReference>
<dbReference type="PANTHER" id="PTHR42693:SF53">
    <property type="entry name" value="ENDO-4-O-SULFATASE"/>
    <property type="match status" value="1"/>
</dbReference>
<dbReference type="PROSITE" id="PS00523">
    <property type="entry name" value="SULFATASE_1"/>
    <property type="match status" value="1"/>
</dbReference>
<dbReference type="Pfam" id="PF00884">
    <property type="entry name" value="Sulfatase"/>
    <property type="match status" value="1"/>
</dbReference>
<dbReference type="PANTHER" id="PTHR42693">
    <property type="entry name" value="ARYLSULFATASE FAMILY MEMBER"/>
    <property type="match status" value="1"/>
</dbReference>
<evidence type="ECO:0000256" key="2">
    <source>
        <dbReference type="ARBA" id="ARBA00022723"/>
    </source>
</evidence>
<dbReference type="InterPro" id="IPR050738">
    <property type="entry name" value="Sulfatase"/>
</dbReference>